<keyword evidence="2" id="KW-0812">Transmembrane</keyword>
<protein>
    <submittedName>
        <fullName evidence="3">Uncharacterized protein</fullName>
    </submittedName>
</protein>
<evidence type="ECO:0000313" key="3">
    <source>
        <dbReference type="EMBL" id="WPS53633.1"/>
    </source>
</evidence>
<evidence type="ECO:0000256" key="2">
    <source>
        <dbReference type="SAM" id="Phobius"/>
    </source>
</evidence>
<name>A0ABZ0SXY2_9STRE</name>
<evidence type="ECO:0000313" key="4">
    <source>
        <dbReference type="Proteomes" id="UP001326636"/>
    </source>
</evidence>
<gene>
    <name evidence="3" type="ORF">SM121_07935</name>
</gene>
<organism evidence="3 4">
    <name type="scientific">Streptococcus dentalis</name>
    <dbReference type="NCBI Taxonomy" id="3098075"/>
    <lineage>
        <taxon>Bacteria</taxon>
        <taxon>Bacillati</taxon>
        <taxon>Bacillota</taxon>
        <taxon>Bacilli</taxon>
        <taxon>Lactobacillales</taxon>
        <taxon>Streptococcaceae</taxon>
        <taxon>Streptococcus</taxon>
    </lineage>
</organism>
<keyword evidence="2" id="KW-1133">Transmembrane helix</keyword>
<keyword evidence="2" id="KW-0472">Membrane</keyword>
<feature type="compositionally biased region" description="Low complexity" evidence="1">
    <location>
        <begin position="57"/>
        <end position="93"/>
    </location>
</feature>
<dbReference type="Proteomes" id="UP001326636">
    <property type="component" value="Chromosome"/>
</dbReference>
<feature type="transmembrane region" description="Helical" evidence="2">
    <location>
        <begin position="28"/>
        <end position="52"/>
    </location>
</feature>
<dbReference type="RefSeq" id="WP_320910803.1">
    <property type="nucleotide sequence ID" value="NZ_CP139418.1"/>
</dbReference>
<evidence type="ECO:0000256" key="1">
    <source>
        <dbReference type="SAM" id="MobiDB-lite"/>
    </source>
</evidence>
<reference evidence="3 4" key="1">
    <citation type="submission" date="2023-11" db="EMBL/GenBank/DDBJ databases">
        <title>Description of Streptococcus dentalis sp. nov., Streptococcus gingivalis sp. nov., Streptococcus lingualis sp. nov. isolated from human oral cavity.</title>
        <authorList>
            <person name="Choi Y.S."/>
            <person name="Goo B.J."/>
            <person name="Bae J.W."/>
        </authorList>
    </citation>
    <scope>NUCLEOTIDE SEQUENCE [LARGE SCALE GENOMIC DNA]</scope>
    <source>
        <strain evidence="3 4">S1</strain>
    </source>
</reference>
<feature type="region of interest" description="Disordered" evidence="1">
    <location>
        <begin position="57"/>
        <end position="101"/>
    </location>
</feature>
<proteinExistence type="predicted"/>
<keyword evidence="4" id="KW-1185">Reference proteome</keyword>
<sequence>MNQKETKQVVETQEAKEKMVVLKRSPKWWIGMAAVGGLLVGAGSGFGVGVIASQSSNNQQFSQPVQTGQDQGSNQQQNSQNSNPSQGNQQNGGPQDGDLKAVVHKVVVKDKAAHKVADLVRCHKKAMVAHKGMVQIMA</sequence>
<accession>A0ABZ0SXY2</accession>
<dbReference type="EMBL" id="CP139418">
    <property type="protein sequence ID" value="WPS53633.1"/>
    <property type="molecule type" value="Genomic_DNA"/>
</dbReference>